<dbReference type="EMBL" id="JANAVB010004399">
    <property type="protein sequence ID" value="KAJ6848839.1"/>
    <property type="molecule type" value="Genomic_DNA"/>
</dbReference>
<comment type="caution">
    <text evidence="2">The sequence shown here is derived from an EMBL/GenBank/DDBJ whole genome shotgun (WGS) entry which is preliminary data.</text>
</comment>
<keyword evidence="3" id="KW-1185">Reference proteome</keyword>
<feature type="compositionally biased region" description="Basic residues" evidence="1">
    <location>
        <begin position="1"/>
        <end position="11"/>
    </location>
</feature>
<dbReference type="Proteomes" id="UP001140949">
    <property type="component" value="Unassembled WGS sequence"/>
</dbReference>
<reference evidence="2" key="1">
    <citation type="journal article" date="2023" name="GigaByte">
        <title>Genome assembly of the bearded iris, Iris pallida Lam.</title>
        <authorList>
            <person name="Bruccoleri R.E."/>
            <person name="Oakeley E.J."/>
            <person name="Faust A.M.E."/>
            <person name="Altorfer M."/>
            <person name="Dessus-Babus S."/>
            <person name="Burckhardt D."/>
            <person name="Oertli M."/>
            <person name="Naumann U."/>
            <person name="Petersen F."/>
            <person name="Wong J."/>
        </authorList>
    </citation>
    <scope>NUCLEOTIDE SEQUENCE</scope>
    <source>
        <strain evidence="2">GSM-AAB239-AS_SAM_17_03QT</strain>
    </source>
</reference>
<feature type="region of interest" description="Disordered" evidence="1">
    <location>
        <begin position="1"/>
        <end position="20"/>
    </location>
</feature>
<proteinExistence type="predicted"/>
<dbReference type="AlphaFoldDB" id="A0AAX6I6J3"/>
<gene>
    <name evidence="2" type="ORF">M6B38_272575</name>
</gene>
<evidence type="ECO:0000313" key="2">
    <source>
        <dbReference type="EMBL" id="KAJ6848839.1"/>
    </source>
</evidence>
<evidence type="ECO:0000313" key="3">
    <source>
        <dbReference type="Proteomes" id="UP001140949"/>
    </source>
</evidence>
<accession>A0AAX6I6J3</accession>
<organism evidence="2 3">
    <name type="scientific">Iris pallida</name>
    <name type="common">Sweet iris</name>
    <dbReference type="NCBI Taxonomy" id="29817"/>
    <lineage>
        <taxon>Eukaryota</taxon>
        <taxon>Viridiplantae</taxon>
        <taxon>Streptophyta</taxon>
        <taxon>Embryophyta</taxon>
        <taxon>Tracheophyta</taxon>
        <taxon>Spermatophyta</taxon>
        <taxon>Magnoliopsida</taxon>
        <taxon>Liliopsida</taxon>
        <taxon>Asparagales</taxon>
        <taxon>Iridaceae</taxon>
        <taxon>Iridoideae</taxon>
        <taxon>Irideae</taxon>
        <taxon>Iris</taxon>
    </lineage>
</organism>
<reference evidence="2" key="2">
    <citation type="submission" date="2023-04" db="EMBL/GenBank/DDBJ databases">
        <authorList>
            <person name="Bruccoleri R.E."/>
            <person name="Oakeley E.J."/>
            <person name="Faust A.-M."/>
            <person name="Dessus-Babus S."/>
            <person name="Altorfer M."/>
            <person name="Burckhardt D."/>
            <person name="Oertli M."/>
            <person name="Naumann U."/>
            <person name="Petersen F."/>
            <person name="Wong J."/>
        </authorList>
    </citation>
    <scope>NUCLEOTIDE SEQUENCE</scope>
    <source>
        <strain evidence="2">GSM-AAB239-AS_SAM_17_03QT</strain>
        <tissue evidence="2">Leaf</tissue>
    </source>
</reference>
<name>A0AAX6I6J3_IRIPA</name>
<evidence type="ECO:0000256" key="1">
    <source>
        <dbReference type="SAM" id="MobiDB-lite"/>
    </source>
</evidence>
<protein>
    <submittedName>
        <fullName evidence="2">Leucine-rich repeat extensin-like protein 3</fullName>
    </submittedName>
</protein>
<sequence length="183" mass="20078">MEKMRQWRRVRPGTEEGARAHGDQRWSALWRIYYGLGEGCSPDAAMEPGTTRGQVDAMVGRVYEGKWCRAWLGGRPGSTEKGLLRRRCSPGCERMLAETRPPLAAVRGALAGIPSFEGSTGEFGGGSRSRMQGWSSAMVWMVWCLGDYGRSIEGGHGVGLLSTGFGGGDFLWGWDFREGVQVR</sequence>